<dbReference type="PANTHER" id="PTHR33653:SF1">
    <property type="entry name" value="RIBONUCLEASE VAPC2"/>
    <property type="match status" value="1"/>
</dbReference>
<dbReference type="InterPro" id="IPR050556">
    <property type="entry name" value="Type_II_TA_system_RNase"/>
</dbReference>
<evidence type="ECO:0000256" key="1">
    <source>
        <dbReference type="ARBA" id="ARBA00001946"/>
    </source>
</evidence>
<keyword evidence="11" id="KW-1185">Reference proteome</keyword>
<evidence type="ECO:0000256" key="4">
    <source>
        <dbReference type="ARBA" id="ARBA00022723"/>
    </source>
</evidence>
<name>A0A251X5Q9_9GAMM</name>
<comment type="similarity">
    <text evidence="7 8">Belongs to the PINc/VapC protein family.</text>
</comment>
<dbReference type="InterPro" id="IPR029060">
    <property type="entry name" value="PIN-like_dom_sf"/>
</dbReference>
<comment type="function">
    <text evidence="8">Toxic component of a toxin-antitoxin (TA) system. An RNase.</text>
</comment>
<evidence type="ECO:0000259" key="9">
    <source>
        <dbReference type="Pfam" id="PF01850"/>
    </source>
</evidence>
<accession>A0A251X5Q9</accession>
<evidence type="ECO:0000256" key="3">
    <source>
        <dbReference type="ARBA" id="ARBA00022722"/>
    </source>
</evidence>
<feature type="domain" description="PIN" evidence="9">
    <location>
        <begin position="7"/>
        <end position="134"/>
    </location>
</feature>
<comment type="caution">
    <text evidence="10">The sequence shown here is derived from an EMBL/GenBank/DDBJ whole genome shotgun (WGS) entry which is preliminary data.</text>
</comment>
<dbReference type="InterPro" id="IPR002716">
    <property type="entry name" value="PIN_dom"/>
</dbReference>
<evidence type="ECO:0000313" key="11">
    <source>
        <dbReference type="Proteomes" id="UP000194798"/>
    </source>
</evidence>
<dbReference type="GO" id="GO:0016787">
    <property type="term" value="F:hydrolase activity"/>
    <property type="evidence" value="ECO:0007669"/>
    <property type="project" value="UniProtKB-KW"/>
</dbReference>
<keyword evidence="2 8" id="KW-1277">Toxin-antitoxin system</keyword>
<keyword evidence="3 8" id="KW-0540">Nuclease</keyword>
<dbReference type="InterPro" id="IPR022907">
    <property type="entry name" value="VapC_family"/>
</dbReference>
<evidence type="ECO:0000256" key="7">
    <source>
        <dbReference type="ARBA" id="ARBA00038093"/>
    </source>
</evidence>
<organism evidence="10 11">
    <name type="scientific">Thioflexithrix psekupsensis</name>
    <dbReference type="NCBI Taxonomy" id="1570016"/>
    <lineage>
        <taxon>Bacteria</taxon>
        <taxon>Pseudomonadati</taxon>
        <taxon>Pseudomonadota</taxon>
        <taxon>Gammaproteobacteria</taxon>
        <taxon>Thiotrichales</taxon>
        <taxon>Thioflexithrix</taxon>
    </lineage>
</organism>
<dbReference type="Pfam" id="PF01850">
    <property type="entry name" value="PIN"/>
    <property type="match status" value="1"/>
</dbReference>
<dbReference type="GO" id="GO:0004540">
    <property type="term" value="F:RNA nuclease activity"/>
    <property type="evidence" value="ECO:0007669"/>
    <property type="project" value="InterPro"/>
</dbReference>
<keyword evidence="6 8" id="KW-0460">Magnesium</keyword>
<evidence type="ECO:0000256" key="5">
    <source>
        <dbReference type="ARBA" id="ARBA00022801"/>
    </source>
</evidence>
<dbReference type="CDD" id="cd18746">
    <property type="entry name" value="PIN_VapC4-5_FitB-like"/>
    <property type="match status" value="1"/>
</dbReference>
<keyword evidence="4 8" id="KW-0479">Metal-binding</keyword>
<dbReference type="Proteomes" id="UP000194798">
    <property type="component" value="Unassembled WGS sequence"/>
</dbReference>
<feature type="binding site" evidence="8">
    <location>
        <position position="10"/>
    </location>
    <ligand>
        <name>Mg(2+)</name>
        <dbReference type="ChEBI" id="CHEBI:18420"/>
    </ligand>
</feature>
<evidence type="ECO:0000256" key="6">
    <source>
        <dbReference type="ARBA" id="ARBA00022842"/>
    </source>
</evidence>
<evidence type="ECO:0000256" key="2">
    <source>
        <dbReference type="ARBA" id="ARBA00022649"/>
    </source>
</evidence>
<sequence length="145" mass="16449">MNVTNRYLIDTNVISELRKGDKADAGVKQFFIQTEQQNADLFVSVITIGELRRGVEIIRHRGDHQQADVLETWLQTVIDDYAENILELTEAEAQVWGRLRVPHYENALDKQIAATALTHDLTLITRNTNDFAATGVMLLNPFQAK</sequence>
<dbReference type="HAMAP" id="MF_00265">
    <property type="entry name" value="VapC_Nob1"/>
    <property type="match status" value="1"/>
</dbReference>
<reference evidence="10 11" key="1">
    <citation type="submission" date="2016-12" db="EMBL/GenBank/DDBJ databases">
        <title>Thioflexothrix psekupsii D3 genome sequencing and assembly.</title>
        <authorList>
            <person name="Fomenkov A."/>
            <person name="Vincze T."/>
            <person name="Grabovich M."/>
            <person name="Anton B.P."/>
            <person name="Dubinina G."/>
            <person name="Orlova M."/>
            <person name="Belousova E."/>
            <person name="Roberts R.J."/>
        </authorList>
    </citation>
    <scope>NUCLEOTIDE SEQUENCE [LARGE SCALE GENOMIC DNA]</scope>
    <source>
        <strain evidence="10">D3</strain>
    </source>
</reference>
<protein>
    <recommendedName>
        <fullName evidence="8">Ribonuclease VapC</fullName>
        <shortName evidence="8">RNase VapC</shortName>
        <ecNumber evidence="8">3.1.-.-</ecNumber>
    </recommendedName>
    <alternativeName>
        <fullName evidence="8">Toxin VapC</fullName>
    </alternativeName>
</protein>
<keyword evidence="5 8" id="KW-0378">Hydrolase</keyword>
<dbReference type="GO" id="GO:0090729">
    <property type="term" value="F:toxin activity"/>
    <property type="evidence" value="ECO:0007669"/>
    <property type="project" value="UniProtKB-KW"/>
</dbReference>
<dbReference type="SUPFAM" id="SSF88723">
    <property type="entry name" value="PIN domain-like"/>
    <property type="match status" value="1"/>
</dbReference>
<evidence type="ECO:0000313" key="10">
    <source>
        <dbReference type="EMBL" id="OUD12482.1"/>
    </source>
</evidence>
<evidence type="ECO:0000256" key="8">
    <source>
        <dbReference type="HAMAP-Rule" id="MF_00265"/>
    </source>
</evidence>
<dbReference type="RefSeq" id="WP_086489430.1">
    <property type="nucleotide sequence ID" value="NZ_MSLT01000023.1"/>
</dbReference>
<dbReference type="OrthoDB" id="9804823at2"/>
<dbReference type="GO" id="GO:0000287">
    <property type="term" value="F:magnesium ion binding"/>
    <property type="evidence" value="ECO:0007669"/>
    <property type="project" value="UniProtKB-UniRule"/>
</dbReference>
<gene>
    <name evidence="8" type="primary">vapC</name>
    <name evidence="10" type="ORF">TPSD3_15380</name>
</gene>
<feature type="binding site" evidence="8">
    <location>
        <position position="109"/>
    </location>
    <ligand>
        <name>Mg(2+)</name>
        <dbReference type="ChEBI" id="CHEBI:18420"/>
    </ligand>
</feature>
<dbReference type="EMBL" id="MSLT01000023">
    <property type="protein sequence ID" value="OUD12482.1"/>
    <property type="molecule type" value="Genomic_DNA"/>
</dbReference>
<dbReference type="EC" id="3.1.-.-" evidence="8"/>
<keyword evidence="8" id="KW-0800">Toxin</keyword>
<proteinExistence type="inferred from homology"/>
<dbReference type="PANTHER" id="PTHR33653">
    <property type="entry name" value="RIBONUCLEASE VAPC2"/>
    <property type="match status" value="1"/>
</dbReference>
<dbReference type="Gene3D" id="3.40.50.1010">
    <property type="entry name" value="5'-nuclease"/>
    <property type="match status" value="1"/>
</dbReference>
<dbReference type="AlphaFoldDB" id="A0A251X5Q9"/>
<comment type="cofactor">
    <cofactor evidence="1 8">
        <name>Mg(2+)</name>
        <dbReference type="ChEBI" id="CHEBI:18420"/>
    </cofactor>
</comment>